<dbReference type="Gene3D" id="3.10.50.40">
    <property type="match status" value="1"/>
</dbReference>
<comment type="catalytic activity">
    <reaction evidence="1">
        <text>[protein]-peptidylproline (omega=180) = [protein]-peptidylproline (omega=0)</text>
        <dbReference type="Rhea" id="RHEA:16237"/>
        <dbReference type="Rhea" id="RHEA-COMP:10747"/>
        <dbReference type="Rhea" id="RHEA-COMP:10748"/>
        <dbReference type="ChEBI" id="CHEBI:83833"/>
        <dbReference type="ChEBI" id="CHEBI:83834"/>
        <dbReference type="EC" id="5.2.1.8"/>
    </reaction>
</comment>
<dbReference type="PROSITE" id="PS50198">
    <property type="entry name" value="PPIC_PPIASE_2"/>
    <property type="match status" value="1"/>
</dbReference>
<dbReference type="InterPro" id="IPR050245">
    <property type="entry name" value="PrsA_foldase"/>
</dbReference>
<dbReference type="Proteomes" id="UP000094472">
    <property type="component" value="Unassembled WGS sequence"/>
</dbReference>
<evidence type="ECO:0000256" key="3">
    <source>
        <dbReference type="ARBA" id="ARBA00013194"/>
    </source>
</evidence>
<evidence type="ECO:0000256" key="2">
    <source>
        <dbReference type="ARBA" id="ARBA00007656"/>
    </source>
</evidence>
<dbReference type="Gene3D" id="1.10.8.1040">
    <property type="match status" value="1"/>
</dbReference>
<feature type="domain" description="PpiC" evidence="11">
    <location>
        <begin position="127"/>
        <end position="215"/>
    </location>
</feature>
<keyword evidence="10" id="KW-0732">Signal</keyword>
<reference evidence="12 13" key="1">
    <citation type="journal article" date="2016" name="Environ. Microbiol.">
        <title>New Methyloceanibacter diversity from North Sea sediments includes methanotroph containing solely the soluble methane monooxygenase.</title>
        <authorList>
            <person name="Vekeman B."/>
            <person name="Kerckhof F.M."/>
            <person name="Cremers G."/>
            <person name="de Vos P."/>
            <person name="Vandamme P."/>
            <person name="Boon N."/>
            <person name="Op den Camp H.J."/>
            <person name="Heylen K."/>
        </authorList>
    </citation>
    <scope>NUCLEOTIDE SEQUENCE [LARGE SCALE GENOMIC DNA]</scope>
    <source>
        <strain evidence="12 13">R-67175</strain>
    </source>
</reference>
<evidence type="ECO:0000256" key="1">
    <source>
        <dbReference type="ARBA" id="ARBA00000971"/>
    </source>
</evidence>
<evidence type="ECO:0000256" key="10">
    <source>
        <dbReference type="SAM" id="SignalP"/>
    </source>
</evidence>
<comment type="caution">
    <text evidence="12">The sequence shown here is derived from an EMBL/GenBank/DDBJ whole genome shotgun (WGS) entry which is preliminary data.</text>
</comment>
<organism evidence="12 13">
    <name type="scientific">Methyloceanibacter superfactus</name>
    <dbReference type="NCBI Taxonomy" id="1774969"/>
    <lineage>
        <taxon>Bacteria</taxon>
        <taxon>Pseudomonadati</taxon>
        <taxon>Pseudomonadota</taxon>
        <taxon>Alphaproteobacteria</taxon>
        <taxon>Hyphomicrobiales</taxon>
        <taxon>Hyphomicrobiaceae</taxon>
        <taxon>Methyloceanibacter</taxon>
    </lineage>
</organism>
<name>A0A1E3VXJ9_9HYPH</name>
<evidence type="ECO:0000259" key="11">
    <source>
        <dbReference type="PROSITE" id="PS50198"/>
    </source>
</evidence>
<sequence length="285" mass="31466">MLLFAAFITLVPLSAAADDAVMARIDGVEIKQSDLDFAASEVGPRLGNYRPEDRKRVLLQYVIENELMAAAGEKDKLDQTDTFPARVKYHSRRALRDAYFDASITGGVTDADAKKIYDEKIASMTPEQEVHARHILVGTEEEAKEIAERLKKGEDFAALAKEKSKDTNAEGGDLGFFARGQMLKPFEDAAFALDVGEISDPVQTQFGWHIIKVEEKRDQAVPSFDQVKSAIEAQLVQQKAQAVVTGLRNAAKIEIVDPEIKRSMDDAALRGEAPPLPEPEDNEDH</sequence>
<evidence type="ECO:0000313" key="12">
    <source>
        <dbReference type="EMBL" id="ODR98252.1"/>
    </source>
</evidence>
<dbReference type="PANTHER" id="PTHR47245:SF2">
    <property type="entry name" value="PEPTIDYL-PROLYL CIS-TRANS ISOMERASE HP_0175-RELATED"/>
    <property type="match status" value="1"/>
</dbReference>
<evidence type="ECO:0000256" key="8">
    <source>
        <dbReference type="PROSITE-ProRule" id="PRU00278"/>
    </source>
</evidence>
<dbReference type="InterPro" id="IPR046357">
    <property type="entry name" value="PPIase_dom_sf"/>
</dbReference>
<evidence type="ECO:0000256" key="6">
    <source>
        <dbReference type="ARBA" id="ARBA00030642"/>
    </source>
</evidence>
<dbReference type="GO" id="GO:0003755">
    <property type="term" value="F:peptidyl-prolyl cis-trans isomerase activity"/>
    <property type="evidence" value="ECO:0007669"/>
    <property type="project" value="UniProtKB-KW"/>
</dbReference>
<keyword evidence="5 8" id="KW-0697">Rotamase</keyword>
<dbReference type="STRING" id="1774969.AUC69_10185"/>
<evidence type="ECO:0000256" key="7">
    <source>
        <dbReference type="ARBA" id="ARBA00031484"/>
    </source>
</evidence>
<dbReference type="EC" id="5.2.1.8" evidence="3"/>
<feature type="chain" id="PRO_5009138717" description="Parvulin-like PPIase" evidence="10">
    <location>
        <begin position="18"/>
        <end position="285"/>
    </location>
</feature>
<feature type="signal peptide" evidence="10">
    <location>
        <begin position="1"/>
        <end position="17"/>
    </location>
</feature>
<feature type="region of interest" description="Disordered" evidence="9">
    <location>
        <begin position="264"/>
        <end position="285"/>
    </location>
</feature>
<dbReference type="EMBL" id="LPWF01000023">
    <property type="protein sequence ID" value="ODR98252.1"/>
    <property type="molecule type" value="Genomic_DNA"/>
</dbReference>
<dbReference type="AlphaFoldDB" id="A0A1E3VXJ9"/>
<protein>
    <recommendedName>
        <fullName evidence="4">Parvulin-like PPIase</fullName>
        <ecNumber evidence="3">5.2.1.8</ecNumber>
    </recommendedName>
    <alternativeName>
        <fullName evidence="6">Peptidyl-prolyl cis-trans isomerase plp</fullName>
    </alternativeName>
    <alternativeName>
        <fullName evidence="7">Rotamase plp</fullName>
    </alternativeName>
</protein>
<accession>A0A1E3VXJ9</accession>
<keyword evidence="8" id="KW-0413">Isomerase</keyword>
<dbReference type="Pfam" id="PF00639">
    <property type="entry name" value="Rotamase"/>
    <property type="match status" value="1"/>
</dbReference>
<dbReference type="InterPro" id="IPR027304">
    <property type="entry name" value="Trigger_fact/SurA_dom_sf"/>
</dbReference>
<evidence type="ECO:0000313" key="13">
    <source>
        <dbReference type="Proteomes" id="UP000094472"/>
    </source>
</evidence>
<dbReference type="PANTHER" id="PTHR47245">
    <property type="entry name" value="PEPTIDYLPROLYL ISOMERASE"/>
    <property type="match status" value="1"/>
</dbReference>
<proteinExistence type="inferred from homology"/>
<gene>
    <name evidence="12" type="ORF">AUC69_10185</name>
</gene>
<evidence type="ECO:0000256" key="5">
    <source>
        <dbReference type="ARBA" id="ARBA00023110"/>
    </source>
</evidence>
<evidence type="ECO:0000256" key="4">
    <source>
        <dbReference type="ARBA" id="ARBA00018370"/>
    </source>
</evidence>
<dbReference type="SUPFAM" id="SSF54534">
    <property type="entry name" value="FKBP-like"/>
    <property type="match status" value="1"/>
</dbReference>
<keyword evidence="13" id="KW-1185">Reference proteome</keyword>
<dbReference type="InterPro" id="IPR000297">
    <property type="entry name" value="PPIase_PpiC"/>
</dbReference>
<evidence type="ECO:0000256" key="9">
    <source>
        <dbReference type="SAM" id="MobiDB-lite"/>
    </source>
</evidence>
<dbReference type="SUPFAM" id="SSF109998">
    <property type="entry name" value="Triger factor/SurA peptide-binding domain-like"/>
    <property type="match status" value="1"/>
</dbReference>
<comment type="similarity">
    <text evidence="2">Belongs to the PpiC/parvulin rotamase family.</text>
</comment>